<keyword evidence="2" id="KW-1185">Reference proteome</keyword>
<reference evidence="2" key="1">
    <citation type="journal article" date="2022" name="Nat. Commun.">
        <title>Chromosome evolution and the genetic basis of agronomically important traits in greater yam.</title>
        <authorList>
            <person name="Bredeson J.V."/>
            <person name="Lyons J.B."/>
            <person name="Oniyinde I.O."/>
            <person name="Okereke N.R."/>
            <person name="Kolade O."/>
            <person name="Nnabue I."/>
            <person name="Nwadili C.O."/>
            <person name="Hribova E."/>
            <person name="Parker M."/>
            <person name="Nwogha J."/>
            <person name="Shu S."/>
            <person name="Carlson J."/>
            <person name="Kariba R."/>
            <person name="Muthemba S."/>
            <person name="Knop K."/>
            <person name="Barton G.J."/>
            <person name="Sherwood A.V."/>
            <person name="Lopez-Montes A."/>
            <person name="Asiedu R."/>
            <person name="Jamnadass R."/>
            <person name="Muchugi A."/>
            <person name="Goodstein D."/>
            <person name="Egesi C.N."/>
            <person name="Featherston J."/>
            <person name="Asfaw A."/>
            <person name="Simpson G.G."/>
            <person name="Dolezel J."/>
            <person name="Hendre P.S."/>
            <person name="Van Deynze A."/>
            <person name="Kumar P.L."/>
            <person name="Obidiegwu J.E."/>
            <person name="Bhattacharjee R."/>
            <person name="Rokhsar D.S."/>
        </authorList>
    </citation>
    <scope>NUCLEOTIDE SEQUENCE [LARGE SCALE GENOMIC DNA]</scope>
    <source>
        <strain evidence="2">cv. TDa95/00328</strain>
    </source>
</reference>
<sequence>MSESITILHLLQSCSSLQSLHQIHARMIKSQLDHSPSFASKLVATAARLHAPTLAISILLRSPDPLPDPFAHNSIINSFLHSPSSSPLLSLLFFSLFPIPSPNSHTFPPLLKAAALSHSLHLGSALHASLLKLSLHSHLHCHTALLSFYASCGDSLSARKLFDRSPHRNNVAVWNAIISGFVKHGRSHDALEFFRLLLLYTEPDEITFIIVLAACSHLGALNVVRWIENALKGMINVKIGTALVDAFSKCGSVEDARRVFDGMPERNVMTWTVMIQGLAMFGYGEEAIALFEEMVEVGVRPDDVTFIGVFYACSHSGLVDEGRRMFDRMIKCFRIAPKMEHYGCLVDLLGRAGLLEEALRLIENMPFEPTPAIWGSLLSACRKTPENLQVIEYVANRLMEIEPENDATYVLLSNIYADNDQWDGVARVRALMKERGIWKTPGCSSVEVDGTIHEFTVGDQSHPCAVEINEMLEEIDCKVRDLGHVVDTTKVLLDIEEGEKKNALMLHSEKLALAFALIATAAPSSIRIMKNIRICSDCHSVMKLASKAYGREIIVRDRNRFHKFTNGNCSCLDFW</sequence>
<accession>A0ACB7UK33</accession>
<dbReference type="Proteomes" id="UP000827976">
    <property type="component" value="Chromosome 15"/>
</dbReference>
<evidence type="ECO:0000313" key="1">
    <source>
        <dbReference type="EMBL" id="KAH7660781.1"/>
    </source>
</evidence>
<proteinExistence type="predicted"/>
<dbReference type="EMBL" id="CM037025">
    <property type="protein sequence ID" value="KAH7660781.1"/>
    <property type="molecule type" value="Genomic_DNA"/>
</dbReference>
<name>A0ACB7UK33_DIOAL</name>
<comment type="caution">
    <text evidence="1">The sequence shown here is derived from an EMBL/GenBank/DDBJ whole genome shotgun (WGS) entry which is preliminary data.</text>
</comment>
<gene>
    <name evidence="1" type="ORF">IHE45_15G015900</name>
</gene>
<evidence type="ECO:0000313" key="2">
    <source>
        <dbReference type="Proteomes" id="UP000827976"/>
    </source>
</evidence>
<protein>
    <submittedName>
        <fullName evidence="1">Tetratricopeptide-like helical domain-containing protein</fullName>
    </submittedName>
</protein>
<organism evidence="1 2">
    <name type="scientific">Dioscorea alata</name>
    <name type="common">Purple yam</name>
    <dbReference type="NCBI Taxonomy" id="55571"/>
    <lineage>
        <taxon>Eukaryota</taxon>
        <taxon>Viridiplantae</taxon>
        <taxon>Streptophyta</taxon>
        <taxon>Embryophyta</taxon>
        <taxon>Tracheophyta</taxon>
        <taxon>Spermatophyta</taxon>
        <taxon>Magnoliopsida</taxon>
        <taxon>Liliopsida</taxon>
        <taxon>Dioscoreales</taxon>
        <taxon>Dioscoreaceae</taxon>
        <taxon>Dioscorea</taxon>
    </lineage>
</organism>